<dbReference type="OrthoDB" id="2684236at2759"/>
<feature type="region of interest" description="Disordered" evidence="1">
    <location>
        <begin position="696"/>
        <end position="727"/>
    </location>
</feature>
<organism evidence="2 3">
    <name type="scientific">Edaphochlamys debaryana</name>
    <dbReference type="NCBI Taxonomy" id="47281"/>
    <lineage>
        <taxon>Eukaryota</taxon>
        <taxon>Viridiplantae</taxon>
        <taxon>Chlorophyta</taxon>
        <taxon>core chlorophytes</taxon>
        <taxon>Chlorophyceae</taxon>
        <taxon>CS clade</taxon>
        <taxon>Chlamydomonadales</taxon>
        <taxon>Chlamydomonadales incertae sedis</taxon>
        <taxon>Edaphochlamys</taxon>
    </lineage>
</organism>
<dbReference type="Proteomes" id="UP000612055">
    <property type="component" value="Unassembled WGS sequence"/>
</dbReference>
<dbReference type="InterPro" id="IPR009836">
    <property type="entry name" value="GRDP-like"/>
</dbReference>
<feature type="compositionally biased region" description="Low complexity" evidence="1">
    <location>
        <begin position="537"/>
        <end position="553"/>
    </location>
</feature>
<dbReference type="AlphaFoldDB" id="A0A835XQ86"/>
<feature type="compositionally biased region" description="Low complexity" evidence="1">
    <location>
        <begin position="344"/>
        <end position="357"/>
    </location>
</feature>
<dbReference type="Pfam" id="PF07173">
    <property type="entry name" value="GRDP-like"/>
    <property type="match status" value="1"/>
</dbReference>
<feature type="region of interest" description="Disordered" evidence="1">
    <location>
        <begin position="337"/>
        <end position="403"/>
    </location>
</feature>
<evidence type="ECO:0000256" key="1">
    <source>
        <dbReference type="SAM" id="MobiDB-lite"/>
    </source>
</evidence>
<keyword evidence="3" id="KW-1185">Reference proteome</keyword>
<protein>
    <submittedName>
        <fullName evidence="2">Uncharacterized protein</fullName>
    </submittedName>
</protein>
<comment type="caution">
    <text evidence="2">The sequence shown here is derived from an EMBL/GenBank/DDBJ whole genome shotgun (WGS) entry which is preliminary data.</text>
</comment>
<dbReference type="PANTHER" id="PTHR34365:SF7">
    <property type="entry name" value="GLYCINE-RICH DOMAIN-CONTAINING PROTEIN 1"/>
    <property type="match status" value="1"/>
</dbReference>
<feature type="region of interest" description="Disordered" evidence="1">
    <location>
        <begin position="493"/>
        <end position="525"/>
    </location>
</feature>
<proteinExistence type="predicted"/>
<dbReference type="EMBL" id="JAEHOE010000095">
    <property type="protein sequence ID" value="KAG2487567.1"/>
    <property type="molecule type" value="Genomic_DNA"/>
</dbReference>
<feature type="region of interest" description="Disordered" evidence="1">
    <location>
        <begin position="596"/>
        <end position="639"/>
    </location>
</feature>
<name>A0A835XQ86_9CHLO</name>
<sequence>MDTVARALKAANGPDQFSVDVLGAATEFLRMLVAAELFATAHGNGLYGGAWAELAAWREQQTAASDCGGLAAAPAPPQQPYWPPQPPYTSQPQTTQPTPDPSGHGFSPSLYQSIAKPAESAGARPPGPGPDPCRTQDPPAGTRGGEPELAAWEVEMQSRLLASLPRAAWLLRRLTQAGFGGSRAELEAAVERYCRFLLLAQRYQYESLLFPPDVQLVWWAHKAHNSAYLADMDLLMGCPFDMAMPDPADDPEAARRTADLYEEEYGLPYDMSYCTAAPGSGAASSSLASPEGSCSGASAASPTVSTAAATTAAAAAAQDAIARCLAPLLTMLGAGGAGPGAGESGRASSAATCAPAMPATPPPSAPVWQRPSDEPPPVRSGLDQTGPDSDRTGPDSGRVSSASPLLRNLSAPLTRVASFLVHKVARRNASWAHAAAGALPPALLLHQPSTDRLPSPHLHLPFQLPPQIPAALHAQQKAVDATGLGSLGATAAAAAVTPAATSRRRRGGGAAERRRGSNDSSSISGFRFRWLGPGATAGTAGTAGSSSAYASPGPAAPPAAGPPAHGCAAAAVNKLRPSPFANAVAVTPAAVAAAAAAGGPGGGVSRDSNGDSSGSCGFSTGSSSLPSMPSSSTTPSVSTEPILMPLSTEALALFNQAQTGPAHHPTASWACHGARHPPSCSARPVAVGSTLGPALGPAGPSALGPGLAGEPDLSRLPSHPGAPPLASGPAGPGLIAPIPKILLSYLVWIADRELPAALAATAAADAAARASKGRRALQRLLLGSARAADAASAERSRHTAKALARSLVAAAAGFSSLRNLPMSSDHPFWADACPGAVALAGLCELEGGAGAAGGPGGGAPGLQVRPSPQLQAVLRGEAWAQALAKAVAQASAAQAKRA</sequence>
<accession>A0A835XQ86</accession>
<feature type="region of interest" description="Disordered" evidence="1">
    <location>
        <begin position="66"/>
        <end position="146"/>
    </location>
</feature>
<feature type="compositionally biased region" description="Low complexity" evidence="1">
    <location>
        <begin position="610"/>
        <end position="639"/>
    </location>
</feature>
<dbReference type="PANTHER" id="PTHR34365">
    <property type="entry name" value="ENOLASE (DUF1399)"/>
    <property type="match status" value="1"/>
</dbReference>
<feature type="compositionally biased region" description="Low complexity" evidence="1">
    <location>
        <begin position="696"/>
        <end position="709"/>
    </location>
</feature>
<evidence type="ECO:0000313" key="3">
    <source>
        <dbReference type="Proteomes" id="UP000612055"/>
    </source>
</evidence>
<evidence type="ECO:0000313" key="2">
    <source>
        <dbReference type="EMBL" id="KAG2487567.1"/>
    </source>
</evidence>
<feature type="region of interest" description="Disordered" evidence="1">
    <location>
        <begin position="537"/>
        <end position="566"/>
    </location>
</feature>
<feature type="compositionally biased region" description="Pro residues" evidence="1">
    <location>
        <begin position="74"/>
        <end position="89"/>
    </location>
</feature>
<gene>
    <name evidence="2" type="ORF">HYH03_013846</name>
</gene>
<reference evidence="2" key="1">
    <citation type="journal article" date="2020" name="bioRxiv">
        <title>Comparative genomics of Chlamydomonas.</title>
        <authorList>
            <person name="Craig R.J."/>
            <person name="Hasan A.R."/>
            <person name="Ness R.W."/>
            <person name="Keightley P.D."/>
        </authorList>
    </citation>
    <scope>NUCLEOTIDE SEQUENCE</scope>
    <source>
        <strain evidence="2">CCAP 11/70</strain>
    </source>
</reference>